<evidence type="ECO:0000313" key="2">
    <source>
        <dbReference type="Proteomes" id="UP000612456"/>
    </source>
</evidence>
<name>A0A916YQ95_9BACL</name>
<reference evidence="1" key="2">
    <citation type="submission" date="2020-09" db="EMBL/GenBank/DDBJ databases">
        <authorList>
            <person name="Sun Q."/>
            <person name="Zhou Y."/>
        </authorList>
    </citation>
    <scope>NUCLEOTIDE SEQUENCE</scope>
    <source>
        <strain evidence="1">CGMCC 1.15178</strain>
    </source>
</reference>
<dbReference type="Proteomes" id="UP000612456">
    <property type="component" value="Unassembled WGS sequence"/>
</dbReference>
<keyword evidence="2" id="KW-1185">Reference proteome</keyword>
<sequence length="93" mass="10369">MSAKRIGLVLSSEETYPGAALGITHQIQEFSRYTRSEFIGVVRGVGNSRGEVESDPSLPVAAAVRLGQQFFELNYTDYNMNTVRSSRVWPKNE</sequence>
<dbReference type="AlphaFoldDB" id="A0A916YQ95"/>
<comment type="caution">
    <text evidence="1">The sequence shown here is derived from an EMBL/GenBank/DDBJ whole genome shotgun (WGS) entry which is preliminary data.</text>
</comment>
<dbReference type="EMBL" id="BMHP01000001">
    <property type="protein sequence ID" value="GGD55608.1"/>
    <property type="molecule type" value="Genomic_DNA"/>
</dbReference>
<organism evidence="1 2">
    <name type="scientific">Paenibacillus nasutitermitis</name>
    <dbReference type="NCBI Taxonomy" id="1652958"/>
    <lineage>
        <taxon>Bacteria</taxon>
        <taxon>Bacillati</taxon>
        <taxon>Bacillota</taxon>
        <taxon>Bacilli</taxon>
        <taxon>Bacillales</taxon>
        <taxon>Paenibacillaceae</taxon>
        <taxon>Paenibacillus</taxon>
    </lineage>
</organism>
<accession>A0A916YQ95</accession>
<proteinExistence type="predicted"/>
<evidence type="ECO:0000313" key="1">
    <source>
        <dbReference type="EMBL" id="GGD55608.1"/>
    </source>
</evidence>
<protein>
    <submittedName>
        <fullName evidence="1">Uncharacterized protein</fullName>
    </submittedName>
</protein>
<gene>
    <name evidence="1" type="ORF">GCM10010911_11650</name>
</gene>
<reference evidence="1" key="1">
    <citation type="journal article" date="2014" name="Int. J. Syst. Evol. Microbiol.">
        <title>Complete genome sequence of Corynebacterium casei LMG S-19264T (=DSM 44701T), isolated from a smear-ripened cheese.</title>
        <authorList>
            <consortium name="US DOE Joint Genome Institute (JGI-PGF)"/>
            <person name="Walter F."/>
            <person name="Albersmeier A."/>
            <person name="Kalinowski J."/>
            <person name="Ruckert C."/>
        </authorList>
    </citation>
    <scope>NUCLEOTIDE SEQUENCE</scope>
    <source>
        <strain evidence="1">CGMCC 1.15178</strain>
    </source>
</reference>